<proteinExistence type="predicted"/>
<protein>
    <submittedName>
        <fullName evidence="1">VP1054</fullName>
    </submittedName>
</protein>
<reference evidence="1 2" key="1">
    <citation type="submission" date="2016-04" db="EMBL/GenBank/DDBJ databases">
        <title>Sequence analysis of the Plodia interpunctella granulovirus genome: Discovery of an unusual inhibitor-of-apoptosis (IAP) gene.</title>
        <authorList>
            <person name="Harrison R.L."/>
            <person name="Rowley D.L."/>
            <person name="Funk C.J."/>
        </authorList>
    </citation>
    <scope>NUCLEOTIDE SEQUENCE [LARGE SCALE GENOMIC DNA]</scope>
    <source>
        <strain evidence="1">Cambridge</strain>
    </source>
</reference>
<dbReference type="EMBL" id="KX151395">
    <property type="protein sequence ID" value="APO14005.1"/>
    <property type="molecule type" value="Genomic_DNA"/>
</dbReference>
<organism evidence="1 2">
    <name type="scientific">Plodia interpunctella granulovirus</name>
    <dbReference type="NCBI Taxonomy" id="262175"/>
    <lineage>
        <taxon>Viruses</taxon>
        <taxon>Viruses incertae sedis</taxon>
        <taxon>Naldaviricetes</taxon>
        <taxon>Lefavirales</taxon>
        <taxon>Baculoviridae</taxon>
        <taxon>Betabaculovirus</taxon>
        <taxon>Betabaculovirus plinterpunctellae</taxon>
    </lineage>
</organism>
<name>A0A1L5JGU7_9BBAC</name>
<dbReference type="InterPro" id="IPR008416">
    <property type="entry name" value="Baculo_VP1054"/>
</dbReference>
<keyword evidence="2" id="KW-1185">Reference proteome</keyword>
<dbReference type="GeneID" id="30685125"/>
<accession>A0A1L5JGU7</accession>
<evidence type="ECO:0000313" key="2">
    <source>
        <dbReference type="Proteomes" id="UP000204293"/>
    </source>
</evidence>
<dbReference type="RefSeq" id="YP_009330253.1">
    <property type="nucleotide sequence ID" value="NC_032255.1"/>
</dbReference>
<dbReference type="Proteomes" id="UP000204293">
    <property type="component" value="Segment"/>
</dbReference>
<evidence type="ECO:0000313" key="1">
    <source>
        <dbReference type="EMBL" id="APO14005.1"/>
    </source>
</evidence>
<sequence>MSCVPPATALSIYQSVQITKRPCPFHPNLQNCYLIRTKTPSGTIYEHFTRMDVKYCSIDATPYYQWLLTHETEVQRTNLLFNSMIMGGVKFWSVDRESLRSVEEGGERDVGQIRLVMKHLHGYLSNDKGDLNGHSRSDAVSEESKVYVLMNRMYVQCVYSFRQCIVLPQEMYCLYKEGNQPEINRIFRFTSVPESEGGVASQHIYKTFLIYNTILTMMLRESNPFNDTTKVISKIIESVGTCNGGEAGGKRNRIKVCELNFGGEPPGHVMCPPKEMIKKIFRYAKWRLNPKIYSRYYAILVNDDAKTQEYIREWSIFVVGFQRYFFPSEAE</sequence>
<dbReference type="KEGG" id="vg:30685125"/>
<dbReference type="Pfam" id="PF05789">
    <property type="entry name" value="Baculo_VP1054"/>
    <property type="match status" value="1"/>
</dbReference>
<dbReference type="OrthoDB" id="6189at10239"/>